<dbReference type="GO" id="GO:0005886">
    <property type="term" value="C:plasma membrane"/>
    <property type="evidence" value="ECO:0007669"/>
    <property type="project" value="UniProtKB-SubCell"/>
</dbReference>
<dbReference type="GO" id="GO:0022857">
    <property type="term" value="F:transmembrane transporter activity"/>
    <property type="evidence" value="ECO:0007669"/>
    <property type="project" value="TreeGrafter"/>
</dbReference>
<reference evidence="11" key="1">
    <citation type="journal article" date="2014" name="Int. J. Syst. Evol. Microbiol.">
        <title>Complete genome sequence of Corynebacterium casei LMG S-19264T (=DSM 44701T), isolated from a smear-ripened cheese.</title>
        <authorList>
            <consortium name="US DOE Joint Genome Institute (JGI-PGF)"/>
            <person name="Walter F."/>
            <person name="Albersmeier A."/>
            <person name="Kalinowski J."/>
            <person name="Ruckert C."/>
        </authorList>
    </citation>
    <scope>NUCLEOTIDE SEQUENCE</scope>
    <source>
        <strain evidence="11">CGMCC 1.15794</strain>
    </source>
</reference>
<evidence type="ECO:0000256" key="6">
    <source>
        <dbReference type="ARBA" id="ARBA00022989"/>
    </source>
</evidence>
<evidence type="ECO:0000256" key="5">
    <source>
        <dbReference type="ARBA" id="ARBA00022692"/>
    </source>
</evidence>
<evidence type="ECO:0000256" key="3">
    <source>
        <dbReference type="ARBA" id="ARBA00022475"/>
    </source>
</evidence>
<comment type="similarity">
    <text evidence="8">Belongs to the TRAP transporter small permease family.</text>
</comment>
<keyword evidence="6 9" id="KW-1133">Transmembrane helix</keyword>
<keyword evidence="7 9" id="KW-0472">Membrane</keyword>
<dbReference type="InterPro" id="IPR055348">
    <property type="entry name" value="DctQ"/>
</dbReference>
<feature type="domain" description="Tripartite ATP-independent periplasmic transporters DctQ component" evidence="10">
    <location>
        <begin position="26"/>
        <end position="159"/>
    </location>
</feature>
<comment type="subcellular location">
    <subcellularLocation>
        <location evidence="1">Cell inner membrane</location>
        <topology evidence="1">Multi-pass membrane protein</topology>
    </subcellularLocation>
</comment>
<proteinExistence type="inferred from homology"/>
<accession>A0A917IHU8</accession>
<feature type="transmembrane region" description="Helical" evidence="9">
    <location>
        <begin position="87"/>
        <end position="112"/>
    </location>
</feature>
<feature type="transmembrane region" description="Helical" evidence="9">
    <location>
        <begin position="12"/>
        <end position="30"/>
    </location>
</feature>
<feature type="transmembrane region" description="Helical" evidence="9">
    <location>
        <begin position="134"/>
        <end position="156"/>
    </location>
</feature>
<feature type="transmembrane region" description="Helical" evidence="9">
    <location>
        <begin position="50"/>
        <end position="67"/>
    </location>
</feature>
<dbReference type="Pfam" id="PF04290">
    <property type="entry name" value="DctQ"/>
    <property type="match status" value="1"/>
</dbReference>
<name>A0A917IHU8_9MICO</name>
<evidence type="ECO:0000259" key="10">
    <source>
        <dbReference type="Pfam" id="PF04290"/>
    </source>
</evidence>
<organism evidence="11 12">
    <name type="scientific">Microbacterium album</name>
    <dbReference type="NCBI Taxonomy" id="2053191"/>
    <lineage>
        <taxon>Bacteria</taxon>
        <taxon>Bacillati</taxon>
        <taxon>Actinomycetota</taxon>
        <taxon>Actinomycetes</taxon>
        <taxon>Micrococcales</taxon>
        <taxon>Microbacteriaceae</taxon>
        <taxon>Microbacterium</taxon>
    </lineage>
</organism>
<evidence type="ECO:0000313" key="11">
    <source>
        <dbReference type="EMBL" id="GGH47444.1"/>
    </source>
</evidence>
<dbReference type="AlphaFoldDB" id="A0A917IHU8"/>
<comment type="caution">
    <text evidence="11">The sequence shown here is derived from an EMBL/GenBank/DDBJ whole genome shotgun (WGS) entry which is preliminary data.</text>
</comment>
<protein>
    <recommendedName>
        <fullName evidence="10">Tripartite ATP-independent periplasmic transporters DctQ component domain-containing protein</fullName>
    </recommendedName>
</protein>
<dbReference type="InterPro" id="IPR007387">
    <property type="entry name" value="TRAP_DctQ"/>
</dbReference>
<evidence type="ECO:0000256" key="7">
    <source>
        <dbReference type="ARBA" id="ARBA00023136"/>
    </source>
</evidence>
<evidence type="ECO:0000256" key="2">
    <source>
        <dbReference type="ARBA" id="ARBA00022448"/>
    </source>
</evidence>
<keyword evidence="5 9" id="KW-0812">Transmembrane</keyword>
<dbReference type="PANTHER" id="PTHR35011:SF2">
    <property type="entry name" value="2,3-DIKETO-L-GULONATE TRAP TRANSPORTER SMALL PERMEASE PROTEIN YIAM"/>
    <property type="match status" value="1"/>
</dbReference>
<keyword evidence="2" id="KW-0813">Transport</keyword>
<evidence type="ECO:0000256" key="8">
    <source>
        <dbReference type="ARBA" id="ARBA00038436"/>
    </source>
</evidence>
<sequence length="176" mass="18798">MVRGIFEGVLKAAAGIAIALVLLMPVAIIADVLSRALFSKPLPVVFEGTEYAMLWVPLLAAPIITWYNDHIVVDLIDGAYNTKRGALIRTIATIASALISVVFLSVLAVMAWDSVVQAFTGGYVMQTTLAPPRWLIHSVIPVSATLCAFTFAVFLVSTIAKTMRRSPVAAARPGSD</sequence>
<evidence type="ECO:0000256" key="9">
    <source>
        <dbReference type="SAM" id="Phobius"/>
    </source>
</evidence>
<dbReference type="Proteomes" id="UP000657592">
    <property type="component" value="Unassembled WGS sequence"/>
</dbReference>
<dbReference type="PANTHER" id="PTHR35011">
    <property type="entry name" value="2,3-DIKETO-L-GULONATE TRAP TRANSPORTER SMALL PERMEASE PROTEIN YIAM"/>
    <property type="match status" value="1"/>
</dbReference>
<evidence type="ECO:0000313" key="12">
    <source>
        <dbReference type="Proteomes" id="UP000657592"/>
    </source>
</evidence>
<gene>
    <name evidence="11" type="ORF">GCM10010921_24170</name>
</gene>
<keyword evidence="12" id="KW-1185">Reference proteome</keyword>
<evidence type="ECO:0000256" key="1">
    <source>
        <dbReference type="ARBA" id="ARBA00004429"/>
    </source>
</evidence>
<dbReference type="EMBL" id="BMJY01000012">
    <property type="protein sequence ID" value="GGH47444.1"/>
    <property type="molecule type" value="Genomic_DNA"/>
</dbReference>
<reference evidence="11" key="2">
    <citation type="submission" date="2020-09" db="EMBL/GenBank/DDBJ databases">
        <authorList>
            <person name="Sun Q."/>
            <person name="Zhou Y."/>
        </authorList>
    </citation>
    <scope>NUCLEOTIDE SEQUENCE</scope>
    <source>
        <strain evidence="11">CGMCC 1.15794</strain>
    </source>
</reference>
<dbReference type="RefSeq" id="WP_188756552.1">
    <property type="nucleotide sequence ID" value="NZ_BMJY01000012.1"/>
</dbReference>
<dbReference type="GO" id="GO:0015740">
    <property type="term" value="P:C4-dicarboxylate transport"/>
    <property type="evidence" value="ECO:0007669"/>
    <property type="project" value="TreeGrafter"/>
</dbReference>
<keyword evidence="4" id="KW-0997">Cell inner membrane</keyword>
<keyword evidence="3" id="KW-1003">Cell membrane</keyword>
<evidence type="ECO:0000256" key="4">
    <source>
        <dbReference type="ARBA" id="ARBA00022519"/>
    </source>
</evidence>